<dbReference type="InterPro" id="IPR006638">
    <property type="entry name" value="Elp3/MiaA/NifB-like_rSAM"/>
</dbReference>
<dbReference type="PROSITE" id="PS50926">
    <property type="entry name" value="TRAM"/>
    <property type="match status" value="1"/>
</dbReference>
<dbReference type="SFLD" id="SFLDF00274">
    <property type="entry name" value="ribosomal_protein_S12_methylth"/>
    <property type="match status" value="1"/>
</dbReference>
<comment type="similarity">
    <text evidence="8">Belongs to the methylthiotransferase family. RimO subfamily.</text>
</comment>
<dbReference type="InterPro" id="IPR013848">
    <property type="entry name" value="Methylthiotransferase_N"/>
</dbReference>
<keyword evidence="7 8" id="KW-0411">Iron-sulfur</keyword>
<dbReference type="InterPro" id="IPR002792">
    <property type="entry name" value="TRAM_dom"/>
</dbReference>
<gene>
    <name evidence="8" type="primary">rimO</name>
    <name evidence="12" type="ORF">SAMN05444274_101430</name>
</gene>
<dbReference type="GO" id="GO:0006400">
    <property type="term" value="P:tRNA modification"/>
    <property type="evidence" value="ECO:0007669"/>
    <property type="project" value="InterPro"/>
</dbReference>
<dbReference type="NCBIfam" id="TIGR00089">
    <property type="entry name" value="MiaB/RimO family radical SAM methylthiotransferase"/>
    <property type="match status" value="1"/>
</dbReference>
<comment type="subcellular location">
    <subcellularLocation>
        <location evidence="8">Cytoplasm</location>
    </subcellularLocation>
</comment>
<dbReference type="InterPro" id="IPR020612">
    <property type="entry name" value="Methylthiotransferase_CS"/>
</dbReference>
<dbReference type="SMART" id="SM00729">
    <property type="entry name" value="Elp3"/>
    <property type="match status" value="1"/>
</dbReference>
<keyword evidence="4 8" id="KW-0949">S-adenosyl-L-methionine</keyword>
<dbReference type="GO" id="GO:0005840">
    <property type="term" value="C:ribosome"/>
    <property type="evidence" value="ECO:0007669"/>
    <property type="project" value="UniProtKB-KW"/>
</dbReference>
<evidence type="ECO:0000259" key="11">
    <source>
        <dbReference type="PROSITE" id="PS51918"/>
    </source>
</evidence>
<dbReference type="InterPro" id="IPR038135">
    <property type="entry name" value="Methylthiotransferase_N_sf"/>
</dbReference>
<organism evidence="12 13">
    <name type="scientific">Mariniphaga anaerophila</name>
    <dbReference type="NCBI Taxonomy" id="1484053"/>
    <lineage>
        <taxon>Bacteria</taxon>
        <taxon>Pseudomonadati</taxon>
        <taxon>Bacteroidota</taxon>
        <taxon>Bacteroidia</taxon>
        <taxon>Marinilabiliales</taxon>
        <taxon>Prolixibacteraceae</taxon>
        <taxon>Mariniphaga</taxon>
    </lineage>
</organism>
<protein>
    <recommendedName>
        <fullName evidence="8">Ribosomal protein uS12 methylthiotransferase RimO</fullName>
        <shortName evidence="8">uS12 MTTase</shortName>
        <shortName evidence="8">uS12 methylthiotransferase</shortName>
        <ecNumber evidence="8">2.8.4.4</ecNumber>
    </recommendedName>
    <alternativeName>
        <fullName evidence="8">Ribosomal protein uS12 (aspartate-C(3))-methylthiotransferase</fullName>
    </alternativeName>
    <alternativeName>
        <fullName evidence="8">Ribosome maturation factor RimO</fullName>
    </alternativeName>
</protein>
<dbReference type="Gene3D" id="3.80.30.20">
    <property type="entry name" value="tm_1862 like domain"/>
    <property type="match status" value="1"/>
</dbReference>
<dbReference type="PANTHER" id="PTHR43837:SF1">
    <property type="entry name" value="RIBOSOMAL PROTEIN US12 METHYLTHIOTRANSFERASE RIMO"/>
    <property type="match status" value="1"/>
</dbReference>
<dbReference type="Pfam" id="PF00919">
    <property type="entry name" value="UPF0004"/>
    <property type="match status" value="1"/>
</dbReference>
<comment type="cofactor">
    <cofactor evidence="8">
        <name>[4Fe-4S] cluster</name>
        <dbReference type="ChEBI" id="CHEBI:49883"/>
    </cofactor>
    <text evidence="8">Binds 2 [4Fe-4S] clusters. One cluster is coordinated with 3 cysteines and an exchangeable S-adenosyl-L-methionine.</text>
</comment>
<dbReference type="Gene3D" id="3.40.50.12160">
    <property type="entry name" value="Methylthiotransferase, N-terminal domain"/>
    <property type="match status" value="1"/>
</dbReference>
<dbReference type="PROSITE" id="PS51449">
    <property type="entry name" value="MTTASE_N"/>
    <property type="match status" value="1"/>
</dbReference>
<keyword evidence="13" id="KW-1185">Reference proteome</keyword>
<dbReference type="Gene3D" id="2.40.50.140">
    <property type="entry name" value="Nucleic acid-binding proteins"/>
    <property type="match status" value="1"/>
</dbReference>
<dbReference type="HAMAP" id="MF_01865">
    <property type="entry name" value="MTTase_RimO"/>
    <property type="match status" value="1"/>
</dbReference>
<dbReference type="Proteomes" id="UP000184164">
    <property type="component" value="Unassembled WGS sequence"/>
</dbReference>
<feature type="domain" description="Radical SAM core" evidence="11">
    <location>
        <begin position="180"/>
        <end position="411"/>
    </location>
</feature>
<dbReference type="CDD" id="cd01335">
    <property type="entry name" value="Radical_SAM"/>
    <property type="match status" value="1"/>
</dbReference>
<keyword evidence="1 8" id="KW-0004">4Fe-4S</keyword>
<dbReference type="GO" id="GO:0035599">
    <property type="term" value="F:aspartic acid methylthiotransferase activity"/>
    <property type="evidence" value="ECO:0007669"/>
    <property type="project" value="TreeGrafter"/>
</dbReference>
<evidence type="ECO:0000256" key="1">
    <source>
        <dbReference type="ARBA" id="ARBA00022485"/>
    </source>
</evidence>
<keyword evidence="2 8" id="KW-0963">Cytoplasm</keyword>
<evidence type="ECO:0000256" key="8">
    <source>
        <dbReference type="HAMAP-Rule" id="MF_01865"/>
    </source>
</evidence>
<comment type="function">
    <text evidence="8">Catalyzes the methylthiolation of an aspartic acid residue of ribosomal protein uS12.</text>
</comment>
<evidence type="ECO:0000256" key="4">
    <source>
        <dbReference type="ARBA" id="ARBA00022691"/>
    </source>
</evidence>
<dbReference type="FunFam" id="2.40.50.140:FF:000210">
    <property type="entry name" value="Ribosomal protein S12 methylthiotransferase RimO"/>
    <property type="match status" value="1"/>
</dbReference>
<feature type="binding site" evidence="8">
    <location>
        <position position="61"/>
    </location>
    <ligand>
        <name>[4Fe-4S] cluster</name>
        <dbReference type="ChEBI" id="CHEBI:49883"/>
        <label>1</label>
    </ligand>
</feature>
<evidence type="ECO:0000256" key="3">
    <source>
        <dbReference type="ARBA" id="ARBA00022679"/>
    </source>
</evidence>
<dbReference type="InterPro" id="IPR005839">
    <property type="entry name" value="Methylthiotransferase"/>
</dbReference>
<dbReference type="Pfam" id="PF18693">
    <property type="entry name" value="TRAM_2"/>
    <property type="match status" value="1"/>
</dbReference>
<feature type="binding site" evidence="8">
    <location>
        <position position="133"/>
    </location>
    <ligand>
        <name>[4Fe-4S] cluster</name>
        <dbReference type="ChEBI" id="CHEBI:49883"/>
        <label>1</label>
    </ligand>
</feature>
<feature type="binding site" evidence="8">
    <location>
        <position position="99"/>
    </location>
    <ligand>
        <name>[4Fe-4S] cluster</name>
        <dbReference type="ChEBI" id="CHEBI:49883"/>
        <label>1</label>
    </ligand>
</feature>
<dbReference type="FunFam" id="3.80.30.20:FF:000001">
    <property type="entry name" value="tRNA-2-methylthio-N(6)-dimethylallyladenosine synthase 2"/>
    <property type="match status" value="1"/>
</dbReference>
<dbReference type="GO" id="GO:0103039">
    <property type="term" value="F:protein methylthiotransferase activity"/>
    <property type="evidence" value="ECO:0007669"/>
    <property type="project" value="UniProtKB-EC"/>
</dbReference>
<dbReference type="InterPro" id="IPR007197">
    <property type="entry name" value="rSAM"/>
</dbReference>
<dbReference type="GO" id="GO:0051539">
    <property type="term" value="F:4 iron, 4 sulfur cluster binding"/>
    <property type="evidence" value="ECO:0007669"/>
    <property type="project" value="UniProtKB-UniRule"/>
</dbReference>
<dbReference type="PANTHER" id="PTHR43837">
    <property type="entry name" value="RIBOSOMAL PROTEIN S12 METHYLTHIOTRANSFERASE RIMO"/>
    <property type="match status" value="1"/>
</dbReference>
<evidence type="ECO:0000313" key="12">
    <source>
        <dbReference type="EMBL" id="SHE46622.1"/>
    </source>
</evidence>
<feature type="domain" description="TRAM" evidence="9">
    <location>
        <begin position="414"/>
        <end position="480"/>
    </location>
</feature>
<evidence type="ECO:0000313" key="13">
    <source>
        <dbReference type="Proteomes" id="UP000184164"/>
    </source>
</evidence>
<dbReference type="InterPro" id="IPR023404">
    <property type="entry name" value="rSAM_horseshoe"/>
</dbReference>
<reference evidence="12 13" key="1">
    <citation type="submission" date="2016-11" db="EMBL/GenBank/DDBJ databases">
        <authorList>
            <person name="Jaros S."/>
            <person name="Januszkiewicz K."/>
            <person name="Wedrychowicz H."/>
        </authorList>
    </citation>
    <scope>NUCLEOTIDE SEQUENCE [LARGE SCALE GENOMIC DNA]</scope>
    <source>
        <strain evidence="12 13">DSM 26910</strain>
    </source>
</reference>
<dbReference type="PROSITE" id="PS01278">
    <property type="entry name" value="MTTASE_RADICAL"/>
    <property type="match status" value="1"/>
</dbReference>
<feature type="domain" description="MTTase N-terminal" evidence="10">
    <location>
        <begin position="52"/>
        <end position="170"/>
    </location>
</feature>
<dbReference type="GO" id="GO:0005829">
    <property type="term" value="C:cytosol"/>
    <property type="evidence" value="ECO:0007669"/>
    <property type="project" value="TreeGrafter"/>
</dbReference>
<dbReference type="SFLD" id="SFLDG01061">
    <property type="entry name" value="methylthiotransferase"/>
    <property type="match status" value="1"/>
</dbReference>
<dbReference type="NCBIfam" id="TIGR01125">
    <property type="entry name" value="30S ribosomal protein S12 methylthiotransferase RimO"/>
    <property type="match status" value="1"/>
</dbReference>
<feature type="binding site" evidence="8">
    <location>
        <position position="198"/>
    </location>
    <ligand>
        <name>[4Fe-4S] cluster</name>
        <dbReference type="ChEBI" id="CHEBI:49883"/>
        <label>2</label>
        <note>4Fe-4S-S-AdoMet</note>
    </ligand>
</feature>
<dbReference type="PROSITE" id="PS51918">
    <property type="entry name" value="RADICAL_SAM"/>
    <property type="match status" value="1"/>
</dbReference>
<feature type="binding site" evidence="8">
    <location>
        <position position="201"/>
    </location>
    <ligand>
        <name>[4Fe-4S] cluster</name>
        <dbReference type="ChEBI" id="CHEBI:49883"/>
        <label>2</label>
        <note>4Fe-4S-S-AdoMet</note>
    </ligand>
</feature>
<dbReference type="STRING" id="1484053.SAMN05444274_101430"/>
<evidence type="ECO:0000256" key="2">
    <source>
        <dbReference type="ARBA" id="ARBA00022490"/>
    </source>
</evidence>
<dbReference type="InterPro" id="IPR005840">
    <property type="entry name" value="Ribosomal_uS12_MeSTrfase_RimO"/>
</dbReference>
<evidence type="ECO:0000256" key="7">
    <source>
        <dbReference type="ARBA" id="ARBA00023014"/>
    </source>
</evidence>
<dbReference type="AlphaFoldDB" id="A0A1M4TQ62"/>
<keyword evidence="12" id="KW-0689">Ribosomal protein</keyword>
<dbReference type="GO" id="GO:0046872">
    <property type="term" value="F:metal ion binding"/>
    <property type="evidence" value="ECO:0007669"/>
    <property type="project" value="UniProtKB-KW"/>
</dbReference>
<dbReference type="InterPro" id="IPR058240">
    <property type="entry name" value="rSAM_sf"/>
</dbReference>
<evidence type="ECO:0000259" key="10">
    <source>
        <dbReference type="PROSITE" id="PS51449"/>
    </source>
</evidence>
<keyword evidence="3 8" id="KW-0808">Transferase</keyword>
<feature type="binding site" evidence="8">
    <location>
        <position position="194"/>
    </location>
    <ligand>
        <name>[4Fe-4S] cluster</name>
        <dbReference type="ChEBI" id="CHEBI:49883"/>
        <label>2</label>
        <note>4Fe-4S-S-AdoMet</note>
    </ligand>
</feature>
<evidence type="ECO:0000256" key="5">
    <source>
        <dbReference type="ARBA" id="ARBA00022723"/>
    </source>
</evidence>
<keyword evidence="12" id="KW-0687">Ribonucleoprotein</keyword>
<dbReference type="EC" id="2.8.4.4" evidence="8"/>
<dbReference type="InterPro" id="IPR012340">
    <property type="entry name" value="NA-bd_OB-fold"/>
</dbReference>
<dbReference type="SFLD" id="SFLDS00029">
    <property type="entry name" value="Radical_SAM"/>
    <property type="match status" value="1"/>
</dbReference>
<name>A0A1M4TQ62_9BACT</name>
<dbReference type="Pfam" id="PF04055">
    <property type="entry name" value="Radical_SAM"/>
    <property type="match status" value="1"/>
</dbReference>
<evidence type="ECO:0000256" key="6">
    <source>
        <dbReference type="ARBA" id="ARBA00023004"/>
    </source>
</evidence>
<sequence>MAPSENCSTFFFTTKCGFPKSIFITEVFSNSLFLFQTKKSFLCTKIDGMEKKRVNVVTMGCSKNLVDSEVLLNQLERGKFEVVHDSNETGFDAVFVNTCGFIHDAKQESIDMILDYVDAKKRGDIGKLYVMGCLSERYQKELEQEIPEVDRYFGKFDLKAMVDELKVTYQPEHIYERKITTPSHYAYLKIAEGCNRSCAFCAIPMMTGRHKSRPIESLVKEAQYLAKKGTREILLIAQELSYYGIDLYGKNRLPELIERISEIEGIEWIRLHYLYPTKFPYEILPVMRDNPKVCKYLDMPLQHISNPVLKNMLRHVTREETEALIHRIKEEVPGVILRTTMLVGFPGETEADFQELKQFIIDTKFERLGVFPYSNEENTYAAKKFEDDVPEEIKQARADEIMETQQQISAELNRQKIGRVFKVIIDRKEDDYFVGRTEYDSPEVDGEVYISSSSELEKGNFYQIKVTASGDYDLFGEVVG</sequence>
<keyword evidence="5 8" id="KW-0479">Metal-binding</keyword>
<evidence type="ECO:0000259" key="9">
    <source>
        <dbReference type="PROSITE" id="PS50926"/>
    </source>
</evidence>
<comment type="catalytic activity">
    <reaction evidence="8">
        <text>L-aspartate(89)-[ribosomal protein uS12]-hydrogen + (sulfur carrier)-SH + AH2 + 2 S-adenosyl-L-methionine = 3-methylsulfanyl-L-aspartate(89)-[ribosomal protein uS12]-hydrogen + (sulfur carrier)-H + 5'-deoxyadenosine + L-methionine + A + S-adenosyl-L-homocysteine + 2 H(+)</text>
        <dbReference type="Rhea" id="RHEA:37087"/>
        <dbReference type="Rhea" id="RHEA-COMP:10460"/>
        <dbReference type="Rhea" id="RHEA-COMP:10461"/>
        <dbReference type="Rhea" id="RHEA-COMP:14737"/>
        <dbReference type="Rhea" id="RHEA-COMP:14739"/>
        <dbReference type="ChEBI" id="CHEBI:13193"/>
        <dbReference type="ChEBI" id="CHEBI:15378"/>
        <dbReference type="ChEBI" id="CHEBI:17319"/>
        <dbReference type="ChEBI" id="CHEBI:17499"/>
        <dbReference type="ChEBI" id="CHEBI:29917"/>
        <dbReference type="ChEBI" id="CHEBI:29961"/>
        <dbReference type="ChEBI" id="CHEBI:57844"/>
        <dbReference type="ChEBI" id="CHEBI:57856"/>
        <dbReference type="ChEBI" id="CHEBI:59789"/>
        <dbReference type="ChEBI" id="CHEBI:64428"/>
        <dbReference type="ChEBI" id="CHEBI:73599"/>
        <dbReference type="EC" id="2.8.4.4"/>
    </reaction>
</comment>
<dbReference type="EMBL" id="FQUM01000001">
    <property type="protein sequence ID" value="SHE46622.1"/>
    <property type="molecule type" value="Genomic_DNA"/>
</dbReference>
<dbReference type="SUPFAM" id="SSF102114">
    <property type="entry name" value="Radical SAM enzymes"/>
    <property type="match status" value="1"/>
</dbReference>
<proteinExistence type="inferred from homology"/>
<dbReference type="SFLD" id="SFLDG01082">
    <property type="entry name" value="B12-binding_domain_containing"/>
    <property type="match status" value="1"/>
</dbReference>
<accession>A0A1M4TQ62</accession>
<keyword evidence="6 8" id="KW-0408">Iron</keyword>